<dbReference type="Proteomes" id="UP001229862">
    <property type="component" value="Chromosome"/>
</dbReference>
<dbReference type="GO" id="GO:0004673">
    <property type="term" value="F:protein histidine kinase activity"/>
    <property type="evidence" value="ECO:0007669"/>
    <property type="project" value="UniProtKB-EC"/>
</dbReference>
<evidence type="ECO:0000313" key="8">
    <source>
        <dbReference type="EMBL" id="WML88079.1"/>
    </source>
</evidence>
<dbReference type="InterPro" id="IPR050482">
    <property type="entry name" value="Sensor_HK_TwoCompSys"/>
</dbReference>
<dbReference type="Proteomes" id="UP001223336">
    <property type="component" value="Unassembled WGS sequence"/>
</dbReference>
<evidence type="ECO:0000313" key="9">
    <source>
        <dbReference type="Proteomes" id="UP001223336"/>
    </source>
</evidence>
<feature type="transmembrane region" description="Helical" evidence="6">
    <location>
        <begin position="270"/>
        <end position="290"/>
    </location>
</feature>
<keyword evidence="9" id="KW-1185">Reference proteome</keyword>
<keyword evidence="4" id="KW-0418">Kinase</keyword>
<feature type="transmembrane region" description="Helical" evidence="6">
    <location>
        <begin position="368"/>
        <end position="389"/>
    </location>
</feature>
<dbReference type="GO" id="GO:0000160">
    <property type="term" value="P:phosphorelay signal transduction system"/>
    <property type="evidence" value="ECO:0007669"/>
    <property type="project" value="UniProtKB-KW"/>
</dbReference>
<evidence type="ECO:0000313" key="7">
    <source>
        <dbReference type="EMBL" id="MDQ5767059.1"/>
    </source>
</evidence>
<feature type="transmembrane region" description="Helical" evidence="6">
    <location>
        <begin position="180"/>
        <end position="200"/>
    </location>
</feature>
<dbReference type="Gene3D" id="1.20.5.1930">
    <property type="match status" value="1"/>
</dbReference>
<feature type="transmembrane region" description="Helical" evidence="6">
    <location>
        <begin position="243"/>
        <end position="264"/>
    </location>
</feature>
<keyword evidence="6" id="KW-0812">Transmembrane</keyword>
<protein>
    <recommendedName>
        <fullName evidence="2">histidine kinase</fullName>
        <ecNumber evidence="2">2.7.13.3</ecNumber>
    </recommendedName>
</protein>
<evidence type="ECO:0000256" key="2">
    <source>
        <dbReference type="ARBA" id="ARBA00012438"/>
    </source>
</evidence>
<name>A0AA51MQJ5_9GAMM</name>
<dbReference type="RefSeq" id="WP_308133293.1">
    <property type="nucleotide sequence ID" value="NZ_CP133217.1"/>
</dbReference>
<comment type="catalytic activity">
    <reaction evidence="1">
        <text>ATP + protein L-histidine = ADP + protein N-phospho-L-histidine.</text>
        <dbReference type="EC" id="2.7.13.3"/>
    </reaction>
</comment>
<dbReference type="AlphaFoldDB" id="A0AA51MQJ5"/>
<accession>A0AA51MQJ5</accession>
<feature type="transmembrane region" description="Helical" evidence="6">
    <location>
        <begin position="212"/>
        <end position="231"/>
    </location>
</feature>
<reference evidence="8 9" key="1">
    <citation type="submission" date="2023-08" db="EMBL/GenBank/DDBJ databases">
        <title>New molecular markers tilS and rpoB for phylogenetic and monitoring studies of the genus Thiothrix biodiversity.</title>
        <authorList>
            <person name="Ravin N.V."/>
            <person name="Smolyakov D."/>
            <person name="Markov N.D."/>
            <person name="Beletsky A.V."/>
            <person name="Mardanov A.V."/>
            <person name="Rudenko T.S."/>
            <person name="Grabovich M.Y."/>
        </authorList>
    </citation>
    <scope>NUCLEOTIDE SEQUENCE</scope>
    <source>
        <strain evidence="8">DNT52</strain>
        <strain evidence="7 9">H33</strain>
    </source>
</reference>
<proteinExistence type="predicted"/>
<gene>
    <name evidence="7" type="ORF">RCC75_00855</name>
    <name evidence="8" type="ORF">RCG00_06825</name>
</gene>
<dbReference type="EMBL" id="CP133217">
    <property type="protein sequence ID" value="WML88079.1"/>
    <property type="molecule type" value="Genomic_DNA"/>
</dbReference>
<dbReference type="EC" id="2.7.13.3" evidence="2"/>
<evidence type="ECO:0000256" key="1">
    <source>
        <dbReference type="ARBA" id="ARBA00000085"/>
    </source>
</evidence>
<dbReference type="Gene3D" id="3.30.565.10">
    <property type="entry name" value="Histidine kinase-like ATPase, C-terminal domain"/>
    <property type="match status" value="1"/>
</dbReference>
<dbReference type="PANTHER" id="PTHR24421">
    <property type="entry name" value="NITRATE/NITRITE SENSOR PROTEIN NARX-RELATED"/>
    <property type="match status" value="1"/>
</dbReference>
<evidence type="ECO:0000256" key="6">
    <source>
        <dbReference type="SAM" id="Phobius"/>
    </source>
</evidence>
<keyword evidence="3" id="KW-0808">Transferase</keyword>
<keyword evidence="6" id="KW-0472">Membrane</keyword>
<organism evidence="8">
    <name type="scientific">Thiothrix subterranea</name>
    <dbReference type="NCBI Taxonomy" id="2735563"/>
    <lineage>
        <taxon>Bacteria</taxon>
        <taxon>Pseudomonadati</taxon>
        <taxon>Pseudomonadota</taxon>
        <taxon>Gammaproteobacteria</taxon>
        <taxon>Thiotrichales</taxon>
        <taxon>Thiotrichaceae</taxon>
        <taxon>Thiothrix</taxon>
    </lineage>
</organism>
<keyword evidence="6" id="KW-1133">Transmembrane helix</keyword>
<keyword evidence="5" id="KW-0902">Two-component regulatory system</keyword>
<evidence type="ECO:0000256" key="3">
    <source>
        <dbReference type="ARBA" id="ARBA00022679"/>
    </source>
</evidence>
<dbReference type="CDD" id="cd16917">
    <property type="entry name" value="HATPase_UhpB-NarQ-NarX-like"/>
    <property type="match status" value="1"/>
</dbReference>
<evidence type="ECO:0000256" key="4">
    <source>
        <dbReference type="ARBA" id="ARBA00022777"/>
    </source>
</evidence>
<feature type="transmembrane region" description="Helical" evidence="6">
    <location>
        <begin position="148"/>
        <end position="168"/>
    </location>
</feature>
<feature type="transmembrane region" description="Helical" evidence="6">
    <location>
        <begin position="332"/>
        <end position="356"/>
    </location>
</feature>
<dbReference type="PANTHER" id="PTHR24421:SF10">
    <property type="entry name" value="NITRATE_NITRITE SENSOR PROTEIN NARQ"/>
    <property type="match status" value="1"/>
</dbReference>
<sequence>MNWSFPKPVIAPANILLAVLLFIAVTQIISAYLLTQQQWTGIRVTATAADTLLIKSISANSPASGKLAAGETLLGLQVDGKLLTIKPLLNGYAPLSPATFAQRAEFYQQQQTLHQAFTQHAQVTFVTTTGKTVALTPAAHTPVAAIPAVFWLLGLANMISPLVGALVWTYRPYQKASLFLLLHSLLYYVFAVSGAGVIATEFYMEPGALRQNLLLQATGINFAATLILVILCDLPKPLVRGLWLFWLVMGFTALSTANYHYGWIETPGHIFYIQYPFLYVIVLGIIALQLRQTRRQPVERASLHVLAAAFMLPNAIIIALHVFPILLGKPPIVGNISALLLFNLMAIGLGVGILRYRLFAIEFWWLKSMLWVVGGLLVAGIDVGLMTLLQLRGDYVLAMSVIIAGFLYFPLRQWLLDKIIPMERQNLSDFLPALSTNLGDALSKETFEQRWQESLLQRFLPLHIEKLSAQVTTTHLSDNGLHLDVPSLGNQHAWRLTGKQRAARLFNKTDVKHTESLLTVARMASNASETRQQAILEERRRIMHDLHDSVGAKLLTLSHKLPDATHREDVRQALMTLRETVRLSQQASPTKLVDNIADWRAEIAGRAEAAEVRLRWRQDERLDACQLCPRRILQVSQILREAVSNALRHAEPETLEVGFALSNNKLHLIVTNDGKISPPERWQAGTGVNGIRHRVAALGGEVGFYCSDPPQSKITVHIAVPLQV</sequence>
<dbReference type="InterPro" id="IPR036890">
    <property type="entry name" value="HATPase_C_sf"/>
</dbReference>
<feature type="transmembrane region" description="Helical" evidence="6">
    <location>
        <begin position="302"/>
        <end position="326"/>
    </location>
</feature>
<evidence type="ECO:0000256" key="5">
    <source>
        <dbReference type="ARBA" id="ARBA00023012"/>
    </source>
</evidence>
<dbReference type="SUPFAM" id="SSF55874">
    <property type="entry name" value="ATPase domain of HSP90 chaperone/DNA topoisomerase II/histidine kinase"/>
    <property type="match status" value="1"/>
</dbReference>
<feature type="transmembrane region" description="Helical" evidence="6">
    <location>
        <begin position="395"/>
        <end position="415"/>
    </location>
</feature>
<dbReference type="EMBL" id="JAVFKN010000001">
    <property type="protein sequence ID" value="MDQ5767059.1"/>
    <property type="molecule type" value="Genomic_DNA"/>
</dbReference>